<dbReference type="OrthoDB" id="26525at2759"/>
<organism evidence="2 3">
    <name type="scientific">Sphagnurus paluster</name>
    <dbReference type="NCBI Taxonomy" id="117069"/>
    <lineage>
        <taxon>Eukaryota</taxon>
        <taxon>Fungi</taxon>
        <taxon>Dikarya</taxon>
        <taxon>Basidiomycota</taxon>
        <taxon>Agaricomycotina</taxon>
        <taxon>Agaricomycetes</taxon>
        <taxon>Agaricomycetidae</taxon>
        <taxon>Agaricales</taxon>
        <taxon>Tricholomatineae</taxon>
        <taxon>Lyophyllaceae</taxon>
        <taxon>Sphagnurus</taxon>
    </lineage>
</organism>
<feature type="compositionally biased region" description="Polar residues" evidence="1">
    <location>
        <begin position="1"/>
        <end position="12"/>
    </location>
</feature>
<gene>
    <name evidence="2" type="ORF">H0H81_008838</name>
</gene>
<sequence>MHRFESGNQSPRPETPEPASIQGRRNAGVQLLDDDGGISDQLEVCLKHIFAKYCMPRPESAPVRGGRGLLLLEPPVSAYLSPEGLDAWAQDTNGAPFSQETKDELVEFLDVTDDGGLTYVDWVLLSFRI</sequence>
<accession>A0A9P7KMN6</accession>
<comment type="caution">
    <text evidence="2">The sequence shown here is derived from an EMBL/GenBank/DDBJ whole genome shotgun (WGS) entry which is preliminary data.</text>
</comment>
<dbReference type="EMBL" id="JABCKI010000025">
    <property type="protein sequence ID" value="KAG5653970.1"/>
    <property type="molecule type" value="Genomic_DNA"/>
</dbReference>
<evidence type="ECO:0000313" key="3">
    <source>
        <dbReference type="Proteomes" id="UP000717328"/>
    </source>
</evidence>
<feature type="region of interest" description="Disordered" evidence="1">
    <location>
        <begin position="1"/>
        <end position="32"/>
    </location>
</feature>
<dbReference type="AlphaFoldDB" id="A0A9P7KMN6"/>
<reference evidence="2" key="1">
    <citation type="submission" date="2021-02" db="EMBL/GenBank/DDBJ databases">
        <authorList>
            <person name="Nieuwenhuis M."/>
            <person name="Van De Peppel L.J.J."/>
        </authorList>
    </citation>
    <scope>NUCLEOTIDE SEQUENCE</scope>
    <source>
        <strain evidence="2">D49</strain>
    </source>
</reference>
<name>A0A9P7KMN6_9AGAR</name>
<dbReference type="Proteomes" id="UP000717328">
    <property type="component" value="Unassembled WGS sequence"/>
</dbReference>
<protein>
    <submittedName>
        <fullName evidence="2">Uncharacterized protein</fullName>
    </submittedName>
</protein>
<evidence type="ECO:0000313" key="2">
    <source>
        <dbReference type="EMBL" id="KAG5653970.1"/>
    </source>
</evidence>
<keyword evidence="3" id="KW-1185">Reference proteome</keyword>
<proteinExistence type="predicted"/>
<evidence type="ECO:0000256" key="1">
    <source>
        <dbReference type="SAM" id="MobiDB-lite"/>
    </source>
</evidence>
<reference evidence="2" key="2">
    <citation type="submission" date="2021-10" db="EMBL/GenBank/DDBJ databases">
        <title>Phylogenomics reveals ancestral predisposition of the termite-cultivated fungus Termitomyces towards a domesticated lifestyle.</title>
        <authorList>
            <person name="Auxier B."/>
            <person name="Grum-Grzhimaylo A."/>
            <person name="Cardenas M.E."/>
            <person name="Lodge J.D."/>
            <person name="Laessoe T."/>
            <person name="Pedersen O."/>
            <person name="Smith M.E."/>
            <person name="Kuyper T.W."/>
            <person name="Franco-Molano E.A."/>
            <person name="Baroni T.J."/>
            <person name="Aanen D.K."/>
        </authorList>
    </citation>
    <scope>NUCLEOTIDE SEQUENCE</scope>
    <source>
        <strain evidence="2">D49</strain>
    </source>
</reference>